<evidence type="ECO:0000259" key="1">
    <source>
        <dbReference type="Pfam" id="PF00288"/>
    </source>
</evidence>
<dbReference type="InterPro" id="IPR020568">
    <property type="entry name" value="Ribosomal_Su5_D2-typ_SF"/>
</dbReference>
<dbReference type="InterPro" id="IPR014721">
    <property type="entry name" value="Ribsml_uS5_D2-typ_fold_subgr"/>
</dbReference>
<feature type="non-terminal residue" evidence="2">
    <location>
        <position position="142"/>
    </location>
</feature>
<gene>
    <name evidence="2" type="ORF">METZ01_LOCUS189084</name>
</gene>
<organism evidence="2">
    <name type="scientific">marine metagenome</name>
    <dbReference type="NCBI Taxonomy" id="408172"/>
    <lineage>
        <taxon>unclassified sequences</taxon>
        <taxon>metagenomes</taxon>
        <taxon>ecological metagenomes</taxon>
    </lineage>
</organism>
<accession>A0A382DCR2</accession>
<evidence type="ECO:0000313" key="2">
    <source>
        <dbReference type="EMBL" id="SVB36230.1"/>
    </source>
</evidence>
<dbReference type="Pfam" id="PF00288">
    <property type="entry name" value="GHMP_kinases_N"/>
    <property type="match status" value="1"/>
</dbReference>
<dbReference type="SUPFAM" id="SSF54211">
    <property type="entry name" value="Ribosomal protein S5 domain 2-like"/>
    <property type="match status" value="1"/>
</dbReference>
<protein>
    <recommendedName>
        <fullName evidence="1">GHMP kinase N-terminal domain-containing protein</fullName>
    </recommendedName>
</protein>
<reference evidence="2" key="1">
    <citation type="submission" date="2018-05" db="EMBL/GenBank/DDBJ databases">
        <authorList>
            <person name="Lanie J.A."/>
            <person name="Ng W.-L."/>
            <person name="Kazmierczak K.M."/>
            <person name="Andrzejewski T.M."/>
            <person name="Davidsen T.M."/>
            <person name="Wayne K.J."/>
            <person name="Tettelin H."/>
            <person name="Glass J.I."/>
            <person name="Rusch D."/>
            <person name="Podicherti R."/>
            <person name="Tsui H.-C.T."/>
            <person name="Winkler M.E."/>
        </authorList>
    </citation>
    <scope>NUCLEOTIDE SEQUENCE</scope>
</reference>
<feature type="domain" description="GHMP kinase N-terminal" evidence="1">
    <location>
        <begin position="74"/>
        <end position="141"/>
    </location>
</feature>
<sequence length="142" mass="15081">MAKDNKKINAKSKYVSVRAPARLHLGFLDMCGDLGRKFGSLGLSITNVETSITASYADDIDIKGVFLERAENYAEQILSHFGIDGGVVLSINSTIPEHAGLGSGTQLSLAIASAITNLYELPQYHASHLAAILHRGARSGIG</sequence>
<name>A0A382DCR2_9ZZZZ</name>
<dbReference type="GO" id="GO:0005524">
    <property type="term" value="F:ATP binding"/>
    <property type="evidence" value="ECO:0007669"/>
    <property type="project" value="InterPro"/>
</dbReference>
<dbReference type="EMBL" id="UINC01038763">
    <property type="protein sequence ID" value="SVB36230.1"/>
    <property type="molecule type" value="Genomic_DNA"/>
</dbReference>
<proteinExistence type="predicted"/>
<dbReference type="Gene3D" id="3.30.230.10">
    <property type="match status" value="1"/>
</dbReference>
<dbReference type="InterPro" id="IPR006204">
    <property type="entry name" value="GHMP_kinase_N_dom"/>
</dbReference>
<dbReference type="AlphaFoldDB" id="A0A382DCR2"/>